<dbReference type="OrthoDB" id="4095887at2759"/>
<feature type="transmembrane region" description="Helical" evidence="2">
    <location>
        <begin position="55"/>
        <end position="74"/>
    </location>
</feature>
<dbReference type="AlphaFoldDB" id="A0A1L0D6N3"/>
<evidence type="ECO:0000313" key="4">
    <source>
        <dbReference type="Proteomes" id="UP000182334"/>
    </source>
</evidence>
<evidence type="ECO:0000256" key="1">
    <source>
        <dbReference type="SAM" id="MobiDB-lite"/>
    </source>
</evidence>
<evidence type="ECO:0000313" key="3">
    <source>
        <dbReference type="EMBL" id="SGZ47583.1"/>
    </source>
</evidence>
<accession>A0A1L0D6N3</accession>
<keyword evidence="2" id="KW-0812">Transmembrane</keyword>
<dbReference type="EMBL" id="LT635756">
    <property type="protein sequence ID" value="SGZ47583.1"/>
    <property type="molecule type" value="Genomic_DNA"/>
</dbReference>
<feature type="compositionally biased region" description="Basic and acidic residues" evidence="1">
    <location>
        <begin position="120"/>
        <end position="136"/>
    </location>
</feature>
<name>A0A1L0D6N3_9ASCO</name>
<dbReference type="Proteomes" id="UP000182334">
    <property type="component" value="Chromosome I"/>
</dbReference>
<proteinExistence type="predicted"/>
<feature type="region of interest" description="Disordered" evidence="1">
    <location>
        <begin position="118"/>
        <end position="144"/>
    </location>
</feature>
<sequence length="672" mass="77422">MFRLLQARRWNLRNLKRNLHMQNVSGSAQRLSLRRPLVSPELRLFMKLVKSPSHLMFIASNVALFVHLLFYSTVVRKQKMEEFISQINELENFEELIKDLDKQNEEIQKQISVYKHLQRKSKDYTDSRDSNRDQRPTKRSQSPIVLNESLHLHSTHANKFLDQRKLFATTFTEKTSIAKLFESSSLETSLETSHSTSSSASPTFSDPILNLLIALSHQFVKAFLVEINLRNSLDDKEVGIHIPGDSFLLHEDLFAYMNHDADKEELLTKLFTLRDVERTLPETFLSRLDDKVTEKLFIDFWLSDNFKNKGSRRYDIFHHISGQWLNYEHSDTFTSIRTLSSPVFASNTVSSDEYIRRFDSIFSAYELSKAPLREFALLLLLARALSTGGECIPSYSIFGFLLDKLGKYGLNNYQSMVYDVLPDVRYYQTSFADSLSENEFASRRYFHFAHLIGNNSDILASLMEYQVSRKDVQAFKLLVRLLEPIKVSNSRSYLLLPSFIRSHASTSATIFGDNQEVLIDLDTISRVIRGCVELKQYTTLDLMLSKLFLNLIQTSDGVRVMLSGIKDEKALIFESVPTLAPSLLLTESILLSLARAYTENRERTRSKWLVPHIDVFLTTHKSEKLAQYLPLLQEITMDHQPMKNMQARTGSISLNLPEDYGVKPQLTVSLMA</sequence>
<keyword evidence="2" id="KW-0472">Membrane</keyword>
<evidence type="ECO:0000256" key="2">
    <source>
        <dbReference type="SAM" id="Phobius"/>
    </source>
</evidence>
<protein>
    <submittedName>
        <fullName evidence="3">CIC11C00000004848</fullName>
    </submittedName>
</protein>
<organism evidence="3 4">
    <name type="scientific">Sungouiella intermedia</name>
    <dbReference type="NCBI Taxonomy" id="45354"/>
    <lineage>
        <taxon>Eukaryota</taxon>
        <taxon>Fungi</taxon>
        <taxon>Dikarya</taxon>
        <taxon>Ascomycota</taxon>
        <taxon>Saccharomycotina</taxon>
        <taxon>Pichiomycetes</taxon>
        <taxon>Metschnikowiaceae</taxon>
        <taxon>Sungouiella</taxon>
    </lineage>
</organism>
<keyword evidence="4" id="KW-1185">Reference proteome</keyword>
<gene>
    <name evidence="3" type="ORF">SAMEA4029010_CIC11G00000004848</name>
</gene>
<keyword evidence="2" id="KW-1133">Transmembrane helix</keyword>
<reference evidence="3 4" key="1">
    <citation type="submission" date="2016-10" db="EMBL/GenBank/DDBJ databases">
        <authorList>
            <person name="de Groot N.N."/>
        </authorList>
    </citation>
    <scope>NUCLEOTIDE SEQUENCE [LARGE SCALE GENOMIC DNA]</scope>
    <source>
        <strain evidence="3 4">CBS 141442</strain>
    </source>
</reference>